<sequence length="56" mass="6435">MVHGIATRVSEQASSDKLTGRLRAMSYIWSTVGWADQFRPDVGRRLLRNTRSKRES</sequence>
<dbReference type="EMBL" id="KE524972">
    <property type="protein sequence ID" value="KFB38722.1"/>
    <property type="molecule type" value="Genomic_DNA"/>
</dbReference>
<evidence type="ECO:0000313" key="2">
    <source>
        <dbReference type="EnsemblMetazoa" id="ASIC006167-PA"/>
    </source>
</evidence>
<evidence type="ECO:0000313" key="1">
    <source>
        <dbReference type="EMBL" id="KFB38722.1"/>
    </source>
</evidence>
<reference evidence="1 3" key="1">
    <citation type="journal article" date="2014" name="BMC Genomics">
        <title>Genome sequence of Anopheles sinensis provides insight into genetics basis of mosquito competence for malaria parasites.</title>
        <authorList>
            <person name="Zhou D."/>
            <person name="Zhang D."/>
            <person name="Ding G."/>
            <person name="Shi L."/>
            <person name="Hou Q."/>
            <person name="Ye Y."/>
            <person name="Xu Y."/>
            <person name="Zhou H."/>
            <person name="Xiong C."/>
            <person name="Li S."/>
            <person name="Yu J."/>
            <person name="Hong S."/>
            <person name="Yu X."/>
            <person name="Zou P."/>
            <person name="Chen C."/>
            <person name="Chang X."/>
            <person name="Wang W."/>
            <person name="Lv Y."/>
            <person name="Sun Y."/>
            <person name="Ma L."/>
            <person name="Shen B."/>
            <person name="Zhu C."/>
        </authorList>
    </citation>
    <scope>NUCLEOTIDE SEQUENCE [LARGE SCALE GENOMIC DNA]</scope>
</reference>
<organism evidence="1">
    <name type="scientific">Anopheles sinensis</name>
    <name type="common">Mosquito</name>
    <dbReference type="NCBI Taxonomy" id="74873"/>
    <lineage>
        <taxon>Eukaryota</taxon>
        <taxon>Metazoa</taxon>
        <taxon>Ecdysozoa</taxon>
        <taxon>Arthropoda</taxon>
        <taxon>Hexapoda</taxon>
        <taxon>Insecta</taxon>
        <taxon>Pterygota</taxon>
        <taxon>Neoptera</taxon>
        <taxon>Endopterygota</taxon>
        <taxon>Diptera</taxon>
        <taxon>Nematocera</taxon>
        <taxon>Culicoidea</taxon>
        <taxon>Culicidae</taxon>
        <taxon>Anophelinae</taxon>
        <taxon>Anopheles</taxon>
    </lineage>
</organism>
<dbReference type="EMBL" id="ATLV01014426">
    <property type="status" value="NOT_ANNOTATED_CDS"/>
    <property type="molecule type" value="Genomic_DNA"/>
</dbReference>
<keyword evidence="3" id="KW-1185">Reference proteome</keyword>
<dbReference type="EnsemblMetazoa" id="ASIC006167-RA">
    <property type="protein sequence ID" value="ASIC006167-PA"/>
    <property type="gene ID" value="ASIC006167"/>
</dbReference>
<accession>A0A084VL78</accession>
<protein>
    <submittedName>
        <fullName evidence="1 2">ABC protein, subfamily ABCB/MDR</fullName>
    </submittedName>
</protein>
<evidence type="ECO:0000313" key="3">
    <source>
        <dbReference type="Proteomes" id="UP000030765"/>
    </source>
</evidence>
<gene>
    <name evidence="1" type="ORF">ZHAS_00006167</name>
</gene>
<dbReference type="AlphaFoldDB" id="A0A084VL78"/>
<proteinExistence type="predicted"/>
<reference evidence="2" key="2">
    <citation type="submission" date="2020-05" db="UniProtKB">
        <authorList>
            <consortium name="EnsemblMetazoa"/>
        </authorList>
    </citation>
    <scope>IDENTIFICATION</scope>
</reference>
<name>A0A084VL78_ANOSI</name>
<dbReference type="Proteomes" id="UP000030765">
    <property type="component" value="Unassembled WGS sequence"/>
</dbReference>
<dbReference type="VEuPathDB" id="VectorBase:ASIC006167"/>